<gene>
    <name evidence="1" type="ORF">CPAG_09400</name>
</gene>
<reference evidence="2" key="3">
    <citation type="journal article" date="2010" name="Genome Res.">
        <title>Population genomic sequencing of Coccidioides fungi reveals recent hybridization and transposon control.</title>
        <authorList>
            <person name="Neafsey D.E."/>
            <person name="Barker B.M."/>
            <person name="Sharpton T.J."/>
            <person name="Stajich J.E."/>
            <person name="Park D.J."/>
            <person name="Whiston E."/>
            <person name="Hung C.-Y."/>
            <person name="McMahan C."/>
            <person name="White J."/>
            <person name="Sykes S."/>
            <person name="Heiman D."/>
            <person name="Young S."/>
            <person name="Zeng Q."/>
            <person name="Abouelleil A."/>
            <person name="Aftuck L."/>
            <person name="Bessette D."/>
            <person name="Brown A."/>
            <person name="FitzGerald M."/>
            <person name="Lui A."/>
            <person name="Macdonald J.P."/>
            <person name="Priest M."/>
            <person name="Orbach M.J."/>
            <person name="Galgiani J.N."/>
            <person name="Kirkland T.N."/>
            <person name="Cole G.T."/>
            <person name="Birren B.W."/>
            <person name="Henn M.R."/>
            <person name="Taylor J.W."/>
            <person name="Rounsley S.D."/>
        </authorList>
    </citation>
    <scope>NUCLEOTIDE SEQUENCE [LARGE SCALE GENOMIC DNA]</scope>
    <source>
        <strain evidence="2">RMSCC 3488</strain>
    </source>
</reference>
<dbReference type="VEuPathDB" id="FungiDB:CPAG_09400"/>
<dbReference type="AlphaFoldDB" id="A0A0J6FIX6"/>
<dbReference type="Proteomes" id="UP000054567">
    <property type="component" value="Unassembled WGS sequence"/>
</dbReference>
<protein>
    <submittedName>
        <fullName evidence="1">Uncharacterized protein</fullName>
    </submittedName>
</protein>
<proteinExistence type="predicted"/>
<organism evidence="1 2">
    <name type="scientific">Coccidioides posadasii RMSCC 3488</name>
    <dbReference type="NCBI Taxonomy" id="454284"/>
    <lineage>
        <taxon>Eukaryota</taxon>
        <taxon>Fungi</taxon>
        <taxon>Dikarya</taxon>
        <taxon>Ascomycota</taxon>
        <taxon>Pezizomycotina</taxon>
        <taxon>Eurotiomycetes</taxon>
        <taxon>Eurotiomycetidae</taxon>
        <taxon>Onygenales</taxon>
        <taxon>Onygenaceae</taxon>
        <taxon>Coccidioides</taxon>
    </lineage>
</organism>
<sequence>MYIHQRTGAKGGSTILNHHLSLTYKDLASKTSDDDQKLSGKIVLGGSQATVKNISINNHQAGNSAWDRLTTSSYKEHAPPCERRNGGEWRLAWVTGSAAALTPLQSFRVIRGGVTSTQRVCRRSSCALKFALLKGVTVEFESNVLAQLLERSWHFWNKIDGGGGFKPPHG</sequence>
<evidence type="ECO:0000313" key="2">
    <source>
        <dbReference type="Proteomes" id="UP000054567"/>
    </source>
</evidence>
<name>A0A0J6FIX6_COCPO</name>
<accession>A0A0J6FIX6</accession>
<dbReference type="EMBL" id="DS268114">
    <property type="protein sequence ID" value="KMM73111.1"/>
    <property type="molecule type" value="Genomic_DNA"/>
</dbReference>
<evidence type="ECO:0000313" key="1">
    <source>
        <dbReference type="EMBL" id="KMM73111.1"/>
    </source>
</evidence>
<reference evidence="1 2" key="1">
    <citation type="submission" date="2007-06" db="EMBL/GenBank/DDBJ databases">
        <title>The Genome Sequence of Coccidioides posadasii RMSCC_3488.</title>
        <authorList>
            <consortium name="Coccidioides Genome Resources Consortium"/>
            <consortium name="The Broad Institute Genome Sequencing Platform"/>
            <person name="Henn M.R."/>
            <person name="Sykes S."/>
            <person name="Young S."/>
            <person name="Jaffe D."/>
            <person name="Berlin A."/>
            <person name="Alvarez P."/>
            <person name="Butler J."/>
            <person name="Gnerre S."/>
            <person name="Grabherr M."/>
            <person name="Mauceli E."/>
            <person name="Brockman W."/>
            <person name="Kodira C."/>
            <person name="Alvarado L."/>
            <person name="Zeng Q."/>
            <person name="Crawford M."/>
            <person name="Antoine C."/>
            <person name="Devon K."/>
            <person name="Galgiani J."/>
            <person name="Orsborn K."/>
            <person name="Lewis M.L."/>
            <person name="Nusbaum C."/>
            <person name="Galagan J."/>
            <person name="Birren B."/>
        </authorList>
    </citation>
    <scope>NUCLEOTIDE SEQUENCE [LARGE SCALE GENOMIC DNA]</scope>
    <source>
        <strain evidence="1 2">RMSCC 3488</strain>
    </source>
</reference>
<reference evidence="2" key="2">
    <citation type="journal article" date="2009" name="Genome Res.">
        <title>Comparative genomic analyses of the human fungal pathogens Coccidioides and their relatives.</title>
        <authorList>
            <person name="Sharpton T.J."/>
            <person name="Stajich J.E."/>
            <person name="Rounsley S.D."/>
            <person name="Gardner M.J."/>
            <person name="Wortman J.R."/>
            <person name="Jordar V.S."/>
            <person name="Maiti R."/>
            <person name="Kodira C.D."/>
            <person name="Neafsey D.E."/>
            <person name="Zeng Q."/>
            <person name="Hung C.-Y."/>
            <person name="McMahan C."/>
            <person name="Muszewska A."/>
            <person name="Grynberg M."/>
            <person name="Mandel M.A."/>
            <person name="Kellner E.M."/>
            <person name="Barker B.M."/>
            <person name="Galgiani J.N."/>
            <person name="Orbach M.J."/>
            <person name="Kirkland T.N."/>
            <person name="Cole G.T."/>
            <person name="Henn M.R."/>
            <person name="Birren B.W."/>
            <person name="Taylor J.W."/>
        </authorList>
    </citation>
    <scope>NUCLEOTIDE SEQUENCE [LARGE SCALE GENOMIC DNA]</scope>
    <source>
        <strain evidence="2">RMSCC 3488</strain>
    </source>
</reference>